<feature type="compositionally biased region" description="Basic and acidic residues" evidence="1">
    <location>
        <begin position="66"/>
        <end position="79"/>
    </location>
</feature>
<proteinExistence type="predicted"/>
<sequence>MQRLEEKFSDVKSENQTLRQRALLKTPIKRIADILSTPEKNQSLENGHHLSEENGANEPINATPIKEVKTDSESKMRKSHIEHQYDDIDTLIKCVPKDISFSQGKPAAAFTIYKCPLQWKPFMAGNGHPRRNSLPISWPK</sequence>
<dbReference type="Proteomes" id="UP001227230">
    <property type="component" value="Chromosome 12"/>
</dbReference>
<evidence type="ECO:0000313" key="2">
    <source>
        <dbReference type="EMBL" id="WKA00213.1"/>
    </source>
</evidence>
<dbReference type="EMBL" id="CP126659">
    <property type="protein sequence ID" value="WKA00213.1"/>
    <property type="molecule type" value="Genomic_DNA"/>
</dbReference>
<name>A0ABY9CY53_VITVI</name>
<evidence type="ECO:0000313" key="3">
    <source>
        <dbReference type="Proteomes" id="UP001227230"/>
    </source>
</evidence>
<keyword evidence="3" id="KW-1185">Reference proteome</keyword>
<reference evidence="2 3" key="1">
    <citation type="journal article" date="2023" name="Hortic Res">
        <title>The complete reference genome for grapevine (Vitis vinifera L.) genetics and breeding.</title>
        <authorList>
            <person name="Shi X."/>
            <person name="Cao S."/>
            <person name="Wang X."/>
            <person name="Huang S."/>
            <person name="Wang Y."/>
            <person name="Liu Z."/>
            <person name="Liu W."/>
            <person name="Leng X."/>
            <person name="Peng Y."/>
            <person name="Wang N."/>
            <person name="Wang Y."/>
            <person name="Ma Z."/>
            <person name="Xu X."/>
            <person name="Zhang F."/>
            <person name="Xue H."/>
            <person name="Zhong H."/>
            <person name="Wang Y."/>
            <person name="Zhang K."/>
            <person name="Velt A."/>
            <person name="Avia K."/>
            <person name="Holtgrawe D."/>
            <person name="Grimplet J."/>
            <person name="Matus J.T."/>
            <person name="Ware D."/>
            <person name="Wu X."/>
            <person name="Wang H."/>
            <person name="Liu C."/>
            <person name="Fang Y."/>
            <person name="Rustenholz C."/>
            <person name="Cheng Z."/>
            <person name="Xiao H."/>
            <person name="Zhou Y."/>
        </authorList>
    </citation>
    <scope>NUCLEOTIDE SEQUENCE [LARGE SCALE GENOMIC DNA]</scope>
    <source>
        <strain evidence="3">cv. Pinot noir / PN40024</strain>
        <tissue evidence="2">Leaf</tissue>
    </source>
</reference>
<gene>
    <name evidence="2" type="ORF">VitviT2T_018594</name>
</gene>
<evidence type="ECO:0000256" key="1">
    <source>
        <dbReference type="SAM" id="MobiDB-lite"/>
    </source>
</evidence>
<protein>
    <submittedName>
        <fullName evidence="2">Uncharacterized protein</fullName>
    </submittedName>
</protein>
<accession>A0ABY9CY53</accession>
<organism evidence="2 3">
    <name type="scientific">Vitis vinifera</name>
    <name type="common">Grape</name>
    <dbReference type="NCBI Taxonomy" id="29760"/>
    <lineage>
        <taxon>Eukaryota</taxon>
        <taxon>Viridiplantae</taxon>
        <taxon>Streptophyta</taxon>
        <taxon>Embryophyta</taxon>
        <taxon>Tracheophyta</taxon>
        <taxon>Spermatophyta</taxon>
        <taxon>Magnoliopsida</taxon>
        <taxon>eudicotyledons</taxon>
        <taxon>Gunneridae</taxon>
        <taxon>Pentapetalae</taxon>
        <taxon>rosids</taxon>
        <taxon>Vitales</taxon>
        <taxon>Vitaceae</taxon>
        <taxon>Viteae</taxon>
        <taxon>Vitis</taxon>
    </lineage>
</organism>
<feature type="region of interest" description="Disordered" evidence="1">
    <location>
        <begin position="36"/>
        <end position="79"/>
    </location>
</feature>